<dbReference type="VEuPathDB" id="TriTrypDB:TcBrA4_0106050"/>
<organism evidence="2 3">
    <name type="scientific">Trypanosoma cruzi</name>
    <dbReference type="NCBI Taxonomy" id="5693"/>
    <lineage>
        <taxon>Eukaryota</taxon>
        <taxon>Discoba</taxon>
        <taxon>Euglenozoa</taxon>
        <taxon>Kinetoplastea</taxon>
        <taxon>Metakinetoplastina</taxon>
        <taxon>Trypanosomatida</taxon>
        <taxon>Trypanosomatidae</taxon>
        <taxon>Trypanosoma</taxon>
        <taxon>Schizotrypanum</taxon>
    </lineage>
</organism>
<dbReference type="VEuPathDB" id="TriTrypDB:ECC02_008461"/>
<dbReference type="Proteomes" id="UP000246078">
    <property type="component" value="Unassembled WGS sequence"/>
</dbReference>
<evidence type="ECO:0000313" key="2">
    <source>
        <dbReference type="EMBL" id="PWV11815.1"/>
    </source>
</evidence>
<dbReference type="VEuPathDB" id="TriTrypDB:TCSYLVIO_002275"/>
<dbReference type="VEuPathDB" id="TriTrypDB:BCY84_06479"/>
<dbReference type="OMA" id="WCASHET"/>
<dbReference type="VEuPathDB" id="TriTrypDB:TcG_05831"/>
<dbReference type="VEuPathDB" id="TriTrypDB:TCDM_07548"/>
<evidence type="ECO:0000256" key="1">
    <source>
        <dbReference type="SAM" id="MobiDB-lite"/>
    </source>
</evidence>
<dbReference type="VEuPathDB" id="TriTrypDB:Tc_MARK_974"/>
<dbReference type="VEuPathDB" id="TriTrypDB:TcCL_ESM03512"/>
<evidence type="ECO:0000313" key="3">
    <source>
        <dbReference type="Proteomes" id="UP000246078"/>
    </source>
</evidence>
<dbReference type="OrthoDB" id="252382at2759"/>
<dbReference type="VEuPathDB" id="TriTrypDB:TcCLB.508881.60"/>
<gene>
    <name evidence="2" type="ORF">C3747_56g70</name>
</gene>
<dbReference type="EMBL" id="PRFC01000056">
    <property type="protein sequence ID" value="PWV11815.1"/>
    <property type="molecule type" value="Genomic_DNA"/>
</dbReference>
<dbReference type="AlphaFoldDB" id="A0A2V2WUA2"/>
<comment type="caution">
    <text evidence="2">The sequence shown here is derived from an EMBL/GenBank/DDBJ whole genome shotgun (WGS) entry which is preliminary data.</text>
</comment>
<sequence length="394" mass="42884">MAAVAAGGVWQKALAQLQASSWNVGRAPTARCWLDFFRFCATPFSTNTGQNRPSLLTSSLPTSVRLLIAESIMDVVRLARLQQLFSTSPGGMFCELQDGGRQGSREETAASFWAGGVPDDVNGVFLTTDASPSMPSSEMVEVLSHWCAAHEAPHDVAQLLGWLREAVGFLRFFTPQSISHLEGSAPPPQQQRRLYLTYSELLRVLHHGLFTFSLRPQANGVEHVSADVSVHEEVALLAIWLLQKLRNGDAEDGLVGPSNPPSSVHVDCNSNNNNNKEKALNKMENMLQETQMLLASRGATQAWLLHLPGVLRDCGENTNGLSSGVVNDTARRIIKMQRRSPVCRIASELLLFTSSSTSSPNVCVPFVDRFALENEAAVYAMHAQLSSIAFAGKA</sequence>
<protein>
    <submittedName>
        <fullName evidence="2">Uncharacterized protein</fullName>
    </submittedName>
</protein>
<dbReference type="VEuPathDB" id="TriTrypDB:C3747_56g70"/>
<dbReference type="VEuPathDB" id="TriTrypDB:TcCLB.506289.20"/>
<feature type="region of interest" description="Disordered" evidence="1">
    <location>
        <begin position="252"/>
        <end position="274"/>
    </location>
</feature>
<name>A0A2V2WUA2_TRYCR</name>
<accession>A0A2V2WUA2</accession>
<dbReference type="VEuPathDB" id="TriTrypDB:TcYC6_0056620"/>
<proteinExistence type="predicted"/>
<reference evidence="2 3" key="1">
    <citation type="journal article" date="2018" name="Microb. Genom.">
        <title>Expanding an expanded genome: long-read sequencing of Trypanosoma cruzi.</title>
        <authorList>
            <person name="Berna L."/>
            <person name="Rodriguez M."/>
            <person name="Chiribao M.L."/>
            <person name="Parodi-Talice A."/>
            <person name="Pita S."/>
            <person name="Rijo G."/>
            <person name="Alvarez-Valin F."/>
            <person name="Robello C."/>
        </authorList>
    </citation>
    <scope>NUCLEOTIDE SEQUENCE [LARGE SCALE GENOMIC DNA]</scope>
    <source>
        <strain evidence="2 3">TCC</strain>
    </source>
</reference>